<feature type="non-terminal residue" evidence="2">
    <location>
        <position position="236"/>
    </location>
</feature>
<evidence type="ECO:0000256" key="1">
    <source>
        <dbReference type="SAM" id="Coils"/>
    </source>
</evidence>
<proteinExistence type="predicted"/>
<feature type="coiled-coil region" evidence="1">
    <location>
        <begin position="149"/>
        <end position="190"/>
    </location>
</feature>
<evidence type="ECO:0008006" key="4">
    <source>
        <dbReference type="Google" id="ProtNLM"/>
    </source>
</evidence>
<protein>
    <recommendedName>
        <fullName evidence="4">DZIP3-like HEPN domain-containing protein</fullName>
    </recommendedName>
</protein>
<dbReference type="EMBL" id="CALNXI010005259">
    <property type="protein sequence ID" value="CAH3197213.1"/>
    <property type="molecule type" value="Genomic_DNA"/>
</dbReference>
<accession>A0ABN8T1M3</accession>
<evidence type="ECO:0000313" key="2">
    <source>
        <dbReference type="EMBL" id="CAH3197213.1"/>
    </source>
</evidence>
<organism evidence="2 3">
    <name type="scientific">Porites evermanni</name>
    <dbReference type="NCBI Taxonomy" id="104178"/>
    <lineage>
        <taxon>Eukaryota</taxon>
        <taxon>Metazoa</taxon>
        <taxon>Cnidaria</taxon>
        <taxon>Anthozoa</taxon>
        <taxon>Hexacorallia</taxon>
        <taxon>Scleractinia</taxon>
        <taxon>Fungiina</taxon>
        <taxon>Poritidae</taxon>
        <taxon>Porites</taxon>
    </lineage>
</organism>
<gene>
    <name evidence="2" type="ORF">PEVE_00034583</name>
</gene>
<keyword evidence="1" id="KW-0175">Coiled coil</keyword>
<dbReference type="Proteomes" id="UP001159427">
    <property type="component" value="Unassembled WGS sequence"/>
</dbReference>
<comment type="caution">
    <text evidence="2">The sequence shown here is derived from an EMBL/GenBank/DDBJ whole genome shotgun (WGS) entry which is preliminary data.</text>
</comment>
<reference evidence="2 3" key="1">
    <citation type="submission" date="2022-05" db="EMBL/GenBank/DDBJ databases">
        <authorList>
            <consortium name="Genoscope - CEA"/>
            <person name="William W."/>
        </authorList>
    </citation>
    <scope>NUCLEOTIDE SEQUENCE [LARGE SCALE GENOMIC DNA]</scope>
</reference>
<sequence length="236" mass="26880">MEYSQEQLNYFRLCYIAFDLVPAGLRQIFKNEWDFLYKATSIGEWKDTAQNGLDFFNNESKASHKKNARCLATIHNDTVGSTLSPTVLKLVDDVRQVRNAIAHITEARLTDADFQTFVDRVLKDFTSLGLSITEIQEIKNQTTFPTNEVEKIKKQVRDLQAELDQTKSTLQSTEAALVSTKEENKSLTQEISSKLQSFCILASRPPHVIIRRSHDIERIINKMEELYKSSSGAVST</sequence>
<evidence type="ECO:0000313" key="3">
    <source>
        <dbReference type="Proteomes" id="UP001159427"/>
    </source>
</evidence>
<keyword evidence="3" id="KW-1185">Reference proteome</keyword>
<name>A0ABN8T1M3_9CNID</name>